<comment type="similarity">
    <text evidence="1">Belongs to the flagella basal body rod proteins family.</text>
</comment>
<proteinExistence type="inferred from homology"/>
<gene>
    <name evidence="3" type="ORF">DSY93_03110</name>
</gene>
<comment type="caution">
    <text evidence="3">The sequence shown here is derived from an EMBL/GenBank/DDBJ whole genome shotgun (WGS) entry which is preliminary data.</text>
</comment>
<organism evidence="3 4">
    <name type="scientific">SAR324 cluster bacterium</name>
    <dbReference type="NCBI Taxonomy" id="2024889"/>
    <lineage>
        <taxon>Bacteria</taxon>
        <taxon>Deltaproteobacteria</taxon>
        <taxon>SAR324 cluster</taxon>
    </lineage>
</organism>
<reference evidence="3 4" key="1">
    <citation type="submission" date="2018-06" db="EMBL/GenBank/DDBJ databases">
        <title>Combined omics and stable isotope probing to characterize newly discovered Mariana Back-Arc vent microbial communities.</title>
        <authorList>
            <person name="Trembath-Reichert E."/>
            <person name="Huber J.A."/>
        </authorList>
    </citation>
    <scope>NUCLEOTIDE SEQUENCE [LARGE SCALE GENOMIC DNA]</scope>
    <source>
        <strain evidence="3">MAG 151</strain>
    </source>
</reference>
<accession>A0A432H6Y4</accession>
<evidence type="ECO:0000259" key="2">
    <source>
        <dbReference type="Pfam" id="PF06429"/>
    </source>
</evidence>
<protein>
    <recommendedName>
        <fullName evidence="2">Flagellar basal-body/hook protein C-terminal domain-containing protein</fullName>
    </recommendedName>
</protein>
<dbReference type="EMBL" id="QNZH01000080">
    <property type="protein sequence ID" value="RTZ91528.1"/>
    <property type="molecule type" value="Genomic_DNA"/>
</dbReference>
<dbReference type="AlphaFoldDB" id="A0A432H6Y4"/>
<dbReference type="Pfam" id="PF06429">
    <property type="entry name" value="Flg_bbr_C"/>
    <property type="match status" value="1"/>
</dbReference>
<name>A0A432H6Y4_9DELT</name>
<feature type="non-terminal residue" evidence="3">
    <location>
        <position position="1"/>
    </location>
</feature>
<evidence type="ECO:0000256" key="1">
    <source>
        <dbReference type="ARBA" id="ARBA00009677"/>
    </source>
</evidence>
<dbReference type="Proteomes" id="UP000288322">
    <property type="component" value="Unassembled WGS sequence"/>
</dbReference>
<evidence type="ECO:0000313" key="3">
    <source>
        <dbReference type="EMBL" id="RTZ91528.1"/>
    </source>
</evidence>
<evidence type="ECO:0000313" key="4">
    <source>
        <dbReference type="Proteomes" id="UP000288322"/>
    </source>
</evidence>
<feature type="domain" description="Flagellar basal-body/hook protein C-terminal" evidence="2">
    <location>
        <begin position="1"/>
        <end position="24"/>
    </location>
</feature>
<dbReference type="InterPro" id="IPR010930">
    <property type="entry name" value="Flg_bb/hook_C_dom"/>
</dbReference>
<sequence length="24" mass="2764">QKAYEASARFISTVDKMMETVINM</sequence>